<dbReference type="InterPro" id="IPR000627">
    <property type="entry name" value="Intradiol_dOase_C"/>
</dbReference>
<gene>
    <name evidence="5" type="ORF">AWB65_06095</name>
</gene>
<proteinExistence type="inferred from homology"/>
<evidence type="ECO:0000256" key="3">
    <source>
        <dbReference type="ARBA" id="ARBA00023002"/>
    </source>
</evidence>
<dbReference type="Gene3D" id="2.60.130.10">
    <property type="entry name" value="Aromatic compound dioxygenase"/>
    <property type="match status" value="1"/>
</dbReference>
<comment type="similarity">
    <text evidence="1">Belongs to the intradiol ring-cleavage dioxygenase family.</text>
</comment>
<dbReference type="SUPFAM" id="SSF49482">
    <property type="entry name" value="Aromatic compound dioxygenase"/>
    <property type="match status" value="1"/>
</dbReference>
<organism evidence="5 6">
    <name type="scientific">Caballeronia humi</name>
    <dbReference type="NCBI Taxonomy" id="326474"/>
    <lineage>
        <taxon>Bacteria</taxon>
        <taxon>Pseudomonadati</taxon>
        <taxon>Pseudomonadota</taxon>
        <taxon>Betaproteobacteria</taxon>
        <taxon>Burkholderiales</taxon>
        <taxon>Burkholderiaceae</taxon>
        <taxon>Caballeronia</taxon>
    </lineage>
</organism>
<dbReference type="Pfam" id="PF00775">
    <property type="entry name" value="Dioxygenase_C"/>
    <property type="match status" value="1"/>
</dbReference>
<dbReference type="STRING" id="326474.AWB65_06095"/>
<feature type="domain" description="Intradiol ring-cleavage dioxygenases" evidence="4">
    <location>
        <begin position="81"/>
        <end position="172"/>
    </location>
</feature>
<name>A0A158J7N1_9BURK</name>
<evidence type="ECO:0000256" key="2">
    <source>
        <dbReference type="ARBA" id="ARBA00022964"/>
    </source>
</evidence>
<dbReference type="GO" id="GO:0008199">
    <property type="term" value="F:ferric iron binding"/>
    <property type="evidence" value="ECO:0007669"/>
    <property type="project" value="InterPro"/>
</dbReference>
<evidence type="ECO:0000313" key="5">
    <source>
        <dbReference type="EMBL" id="SAL64828.1"/>
    </source>
</evidence>
<keyword evidence="2" id="KW-0223">Dioxygenase</keyword>
<comment type="caution">
    <text evidence="5">The sequence shown here is derived from an EMBL/GenBank/DDBJ whole genome shotgun (WGS) entry which is preliminary data.</text>
</comment>
<sequence length="206" mass="22854">MQERKQKVSQRRREFLRNSGAVPSTLLMLALAKADESRAATIPPTPACPGNPDATPPQTAGPFFLPRSPLRTSLFGPGIGGRRVLLTGRVLTTRCVPVPGALLDFWQADAAGSYDVRGYRLRGHQFADRDGRYRLETIVAGLYPGRTRHFHVIVQAPSGRPLTTQLYFPREPRNLHDGHFDPRLLMSIDPGSGSYDFVARYDFVLA</sequence>
<dbReference type="EMBL" id="FCNW02000064">
    <property type="protein sequence ID" value="SAL64828.1"/>
    <property type="molecule type" value="Genomic_DNA"/>
</dbReference>
<dbReference type="InterPro" id="IPR050770">
    <property type="entry name" value="Intradiol_RC_Dioxygenase"/>
</dbReference>
<dbReference type="AlphaFoldDB" id="A0A158J7N1"/>
<reference evidence="5" key="1">
    <citation type="submission" date="2016-01" db="EMBL/GenBank/DDBJ databases">
        <authorList>
            <person name="Peeters C."/>
        </authorList>
    </citation>
    <scope>NUCLEOTIDE SEQUENCE [LARGE SCALE GENOMIC DNA]</scope>
    <source>
        <strain evidence="5">LMG 22934</strain>
    </source>
</reference>
<dbReference type="InterPro" id="IPR015889">
    <property type="entry name" value="Intradiol_dOase_core"/>
</dbReference>
<keyword evidence="3" id="KW-0560">Oxidoreductase</keyword>
<protein>
    <submittedName>
        <fullName evidence="5">Protocatechuate 3,4-dioxygenase subunit beta</fullName>
    </submittedName>
</protein>
<dbReference type="GO" id="GO:0016702">
    <property type="term" value="F:oxidoreductase activity, acting on single donors with incorporation of molecular oxygen, incorporation of two atoms of oxygen"/>
    <property type="evidence" value="ECO:0007669"/>
    <property type="project" value="InterPro"/>
</dbReference>
<dbReference type="Proteomes" id="UP000054977">
    <property type="component" value="Unassembled WGS sequence"/>
</dbReference>
<accession>A0A158J7N1</accession>
<dbReference type="CDD" id="cd00421">
    <property type="entry name" value="intradiol_dioxygenase"/>
    <property type="match status" value="1"/>
</dbReference>
<dbReference type="OrthoDB" id="9805815at2"/>
<evidence type="ECO:0000259" key="4">
    <source>
        <dbReference type="Pfam" id="PF00775"/>
    </source>
</evidence>
<dbReference type="PANTHER" id="PTHR33711:SF11">
    <property type="entry name" value="DIOXYGENASE"/>
    <property type="match status" value="1"/>
</dbReference>
<keyword evidence="6" id="KW-1185">Reference proteome</keyword>
<evidence type="ECO:0000256" key="1">
    <source>
        <dbReference type="ARBA" id="ARBA00007825"/>
    </source>
</evidence>
<dbReference type="PANTHER" id="PTHR33711">
    <property type="entry name" value="DIOXYGENASE, PUTATIVE (AFU_ORTHOLOGUE AFUA_2G02910)-RELATED"/>
    <property type="match status" value="1"/>
</dbReference>
<evidence type="ECO:0000313" key="6">
    <source>
        <dbReference type="Proteomes" id="UP000054977"/>
    </source>
</evidence>